<dbReference type="GeneID" id="103051652"/>
<dbReference type="GO" id="GO:0031012">
    <property type="term" value="C:extracellular matrix"/>
    <property type="evidence" value="ECO:0007669"/>
    <property type="project" value="TreeGrafter"/>
</dbReference>
<feature type="domain" description="Fibrillar collagen NC1" evidence="6">
    <location>
        <begin position="276"/>
        <end position="494"/>
    </location>
</feature>
<dbReference type="Pfam" id="PF01410">
    <property type="entry name" value="COLFI"/>
    <property type="match status" value="1"/>
</dbReference>
<evidence type="ECO:0000313" key="7">
    <source>
        <dbReference type="Proteomes" id="UP000695026"/>
    </source>
</evidence>
<organism evidence="7 8">
    <name type="scientific">Python bivittatus</name>
    <name type="common">Burmese python</name>
    <name type="synonym">Python molurus bivittatus</name>
    <dbReference type="NCBI Taxonomy" id="176946"/>
    <lineage>
        <taxon>Eukaryota</taxon>
        <taxon>Metazoa</taxon>
        <taxon>Chordata</taxon>
        <taxon>Craniata</taxon>
        <taxon>Vertebrata</taxon>
        <taxon>Euteleostomi</taxon>
        <taxon>Lepidosauria</taxon>
        <taxon>Squamata</taxon>
        <taxon>Bifurcata</taxon>
        <taxon>Unidentata</taxon>
        <taxon>Episquamata</taxon>
        <taxon>Toxicofera</taxon>
        <taxon>Serpentes</taxon>
        <taxon>Henophidia</taxon>
        <taxon>Pythonidae</taxon>
        <taxon>Python</taxon>
    </lineage>
</organism>
<feature type="compositionally biased region" description="Basic residues" evidence="5">
    <location>
        <begin position="110"/>
        <end position="131"/>
    </location>
</feature>
<dbReference type="InterPro" id="IPR050149">
    <property type="entry name" value="Collagen_superfamily"/>
</dbReference>
<keyword evidence="7" id="KW-1185">Reference proteome</keyword>
<feature type="compositionally biased region" description="Gly residues" evidence="5">
    <location>
        <begin position="51"/>
        <end position="60"/>
    </location>
</feature>
<dbReference type="InterPro" id="IPR008160">
    <property type="entry name" value="Collagen"/>
</dbReference>
<proteinExistence type="predicted"/>
<feature type="compositionally biased region" description="Low complexity" evidence="5">
    <location>
        <begin position="68"/>
        <end position="77"/>
    </location>
</feature>
<dbReference type="InterPro" id="IPR000885">
    <property type="entry name" value="Fib_collagen_C"/>
</dbReference>
<dbReference type="AlphaFoldDB" id="A0A9F2QX05"/>
<dbReference type="PANTHER" id="PTHR24023">
    <property type="entry name" value="COLLAGEN ALPHA"/>
    <property type="match status" value="1"/>
</dbReference>
<gene>
    <name evidence="8" type="primary">LOC103051652</name>
</gene>
<feature type="region of interest" description="Disordered" evidence="5">
    <location>
        <begin position="1"/>
        <end position="213"/>
    </location>
</feature>
<evidence type="ECO:0000256" key="1">
    <source>
        <dbReference type="ARBA" id="ARBA00004498"/>
    </source>
</evidence>
<reference evidence="8" key="1">
    <citation type="submission" date="2025-08" db="UniProtKB">
        <authorList>
            <consortium name="RefSeq"/>
        </authorList>
    </citation>
    <scope>IDENTIFICATION</scope>
    <source>
        <tissue evidence="8">Liver</tissue>
    </source>
</reference>
<name>A0A9F2QX05_PYTBI</name>
<feature type="compositionally biased region" description="Gly residues" evidence="5">
    <location>
        <begin position="33"/>
        <end position="42"/>
    </location>
</feature>
<keyword evidence="4" id="KW-0176">Collagen</keyword>
<dbReference type="GO" id="GO:0005615">
    <property type="term" value="C:extracellular space"/>
    <property type="evidence" value="ECO:0007669"/>
    <property type="project" value="TreeGrafter"/>
</dbReference>
<sequence>MEKEMGSSGPVGPKGIQGPQGLDGQKGEQGMPGEKGAGGQQGNAGPPGQNGMPGQGGVDGPPGEKGEPGPTGDSGPQGAPGPPGLAGQKGYKGTKGVQGHHGRIGDLGKAGRRGKRGKAGLRSPRGSRGHKGSPGEKGLQGLSGSPGISGAPGLWGLKGTKGLKGQKGDRGSRGFLGPRGDTGFKGEDGPPGVPGRPGPKGKEGAAGPPGPLGYAGYPGVPGFLGQKGLKGLEGIQGPKGKAGLPGKPGVPGLPGPSLNISKKDLKLHSSHKLNYSLVWALMDNLRQELKRLTDPPDGTKDRPATTCKELLVVRSHLLDGYYYIDPNQGSPQDSLMAFCNFTAGGETCISPVQNQVPLKAWLRSYASESTFEWLSSLPDGFPLEYQGLNTVQLRFLKLHSSLATQKVSYSCRPHSDGSKQHLEKEIKFLTDSKDQSYLTTLQGCVLDNESSITDTIFFFSTEDLSLMPLRDLAVFHNGDVSHQFGFTIGPVCFR</sequence>
<dbReference type="Gene3D" id="2.60.120.1000">
    <property type="match status" value="1"/>
</dbReference>
<dbReference type="RefSeq" id="XP_007429410.2">
    <property type="nucleotide sequence ID" value="XM_007429348.2"/>
</dbReference>
<keyword evidence="3" id="KW-0272">Extracellular matrix</keyword>
<accession>A0A9F2QX05</accession>
<evidence type="ECO:0000256" key="4">
    <source>
        <dbReference type="ARBA" id="ARBA00023119"/>
    </source>
</evidence>
<dbReference type="GO" id="GO:0005201">
    <property type="term" value="F:extracellular matrix structural constituent"/>
    <property type="evidence" value="ECO:0007669"/>
    <property type="project" value="InterPro"/>
</dbReference>
<evidence type="ECO:0000256" key="3">
    <source>
        <dbReference type="ARBA" id="ARBA00022530"/>
    </source>
</evidence>
<protein>
    <submittedName>
        <fullName evidence="8">Collagen alpha-1(V) chain-like</fullName>
    </submittedName>
</protein>
<keyword evidence="2" id="KW-0964">Secreted</keyword>
<dbReference type="OMA" id="NARQRIT"/>
<dbReference type="Proteomes" id="UP000695026">
    <property type="component" value="Unplaced"/>
</dbReference>
<dbReference type="Pfam" id="PF01391">
    <property type="entry name" value="Collagen"/>
    <property type="match status" value="3"/>
</dbReference>
<dbReference type="GO" id="GO:0005581">
    <property type="term" value="C:collagen trimer"/>
    <property type="evidence" value="ECO:0007669"/>
    <property type="project" value="UniProtKB-KW"/>
</dbReference>
<dbReference type="PROSITE" id="PS51461">
    <property type="entry name" value="NC1_FIB"/>
    <property type="match status" value="1"/>
</dbReference>
<evidence type="ECO:0000259" key="6">
    <source>
        <dbReference type="PROSITE" id="PS51461"/>
    </source>
</evidence>
<evidence type="ECO:0000313" key="8">
    <source>
        <dbReference type="RefSeq" id="XP_007429410.2"/>
    </source>
</evidence>
<dbReference type="SMART" id="SM00038">
    <property type="entry name" value="COLFI"/>
    <property type="match status" value="1"/>
</dbReference>
<dbReference type="PANTHER" id="PTHR24023:SF1082">
    <property type="entry name" value="COLLAGEN TRIPLE HELIX REPEAT"/>
    <property type="match status" value="1"/>
</dbReference>
<dbReference type="OrthoDB" id="8939548at2759"/>
<evidence type="ECO:0000256" key="5">
    <source>
        <dbReference type="SAM" id="MobiDB-lite"/>
    </source>
</evidence>
<dbReference type="KEGG" id="pbi:103051652"/>
<comment type="subcellular location">
    <subcellularLocation>
        <location evidence="1">Secreted</location>
        <location evidence="1">Extracellular space</location>
        <location evidence="1">Extracellular matrix</location>
    </subcellularLocation>
</comment>
<evidence type="ECO:0000256" key="2">
    <source>
        <dbReference type="ARBA" id="ARBA00022525"/>
    </source>
</evidence>